<accession>A0ABP9N3R4</accession>
<sequence>MDNLPLKLKNIIITESEKDDVLSAEELMDNEPLFGPNSRLGLDSLDALQISVALKEQFGVRLQGDREVRKHMMNVADLTNYVIDELSKKTQ</sequence>
<evidence type="ECO:0000313" key="3">
    <source>
        <dbReference type="Proteomes" id="UP001500171"/>
    </source>
</evidence>
<dbReference type="InterPro" id="IPR036736">
    <property type="entry name" value="ACP-like_sf"/>
</dbReference>
<evidence type="ECO:0000313" key="2">
    <source>
        <dbReference type="EMBL" id="GAA5106996.1"/>
    </source>
</evidence>
<comment type="caution">
    <text evidence="2">The sequence shown here is derived from an EMBL/GenBank/DDBJ whole genome shotgun (WGS) entry which is preliminary data.</text>
</comment>
<feature type="domain" description="Carrier" evidence="1">
    <location>
        <begin position="5"/>
        <end position="86"/>
    </location>
</feature>
<dbReference type="SUPFAM" id="SSF47336">
    <property type="entry name" value="ACP-like"/>
    <property type="match status" value="1"/>
</dbReference>
<dbReference type="PROSITE" id="PS50075">
    <property type="entry name" value="CARRIER"/>
    <property type="match status" value="1"/>
</dbReference>
<dbReference type="Proteomes" id="UP001500171">
    <property type="component" value="Unassembled WGS sequence"/>
</dbReference>
<organism evidence="2 3">
    <name type="scientific">Orbus sasakiae</name>
    <dbReference type="NCBI Taxonomy" id="1078475"/>
    <lineage>
        <taxon>Bacteria</taxon>
        <taxon>Pseudomonadati</taxon>
        <taxon>Pseudomonadota</taxon>
        <taxon>Gammaproteobacteria</taxon>
        <taxon>Orbales</taxon>
        <taxon>Orbaceae</taxon>
        <taxon>Orbus</taxon>
    </lineage>
</organism>
<dbReference type="EMBL" id="BAABHY010000001">
    <property type="protein sequence ID" value="GAA5106996.1"/>
    <property type="molecule type" value="Genomic_DNA"/>
</dbReference>
<reference evidence="3" key="1">
    <citation type="journal article" date="2019" name="Int. J. Syst. Evol. Microbiol.">
        <title>The Global Catalogue of Microorganisms (GCM) 10K type strain sequencing project: providing services to taxonomists for standard genome sequencing and annotation.</title>
        <authorList>
            <consortium name="The Broad Institute Genomics Platform"/>
            <consortium name="The Broad Institute Genome Sequencing Center for Infectious Disease"/>
            <person name="Wu L."/>
            <person name="Ma J."/>
        </authorList>
    </citation>
    <scope>NUCLEOTIDE SEQUENCE [LARGE SCALE GENOMIC DNA]</scope>
    <source>
        <strain evidence="3">JCM 18050</strain>
    </source>
</reference>
<name>A0ABP9N3R4_9GAMM</name>
<protein>
    <submittedName>
        <fullName evidence="2">Phosphopantetheine-binding protein</fullName>
    </submittedName>
</protein>
<dbReference type="Pfam" id="PF00550">
    <property type="entry name" value="PP-binding"/>
    <property type="match status" value="1"/>
</dbReference>
<dbReference type="Gene3D" id="1.10.1200.10">
    <property type="entry name" value="ACP-like"/>
    <property type="match status" value="1"/>
</dbReference>
<gene>
    <name evidence="2" type="ORF">GCM10023211_07560</name>
</gene>
<evidence type="ECO:0000259" key="1">
    <source>
        <dbReference type="PROSITE" id="PS50075"/>
    </source>
</evidence>
<proteinExistence type="predicted"/>
<keyword evidence="3" id="KW-1185">Reference proteome</keyword>
<dbReference type="InterPro" id="IPR009081">
    <property type="entry name" value="PP-bd_ACP"/>
</dbReference>